<protein>
    <recommendedName>
        <fullName evidence="5">Miraculin-like</fullName>
    </recommendedName>
</protein>
<name>A0A2G2XW92_CAPAN</name>
<dbReference type="Gene3D" id="2.80.10.50">
    <property type="match status" value="1"/>
</dbReference>
<dbReference type="GO" id="GO:0004866">
    <property type="term" value="F:endopeptidase inhibitor activity"/>
    <property type="evidence" value="ECO:0007669"/>
    <property type="project" value="InterPro"/>
</dbReference>
<dbReference type="InterPro" id="IPR011065">
    <property type="entry name" value="Kunitz_inhibitor_STI-like_sf"/>
</dbReference>
<sequence>MFLLAGRDNGGGLHVASIRNRTNPLGAVGSILQFSPVEPKEKPVKLSTDMNVKFTSMLISDSSTVWRSLIPQRYLVTVAGVEGNPGRETLGNWFKIDKYEDAYKRVCSCPGVCNIYRPFCGDIGILGENGKRVLFVGRDQPLKGTFHKL</sequence>
<evidence type="ECO:0008006" key="5">
    <source>
        <dbReference type="Google" id="ProtNLM"/>
    </source>
</evidence>
<dbReference type="PANTHER" id="PTHR33107:SF19">
    <property type="entry name" value="MIRACULIN-LIKE"/>
    <property type="match status" value="1"/>
</dbReference>
<dbReference type="AlphaFoldDB" id="A0A2G2XW92"/>
<dbReference type="SMR" id="A0A2G2XW92"/>
<keyword evidence="2" id="KW-0646">Protease inhibitor</keyword>
<proteinExistence type="inferred from homology"/>
<gene>
    <name evidence="3" type="ORF">T459_34378</name>
</gene>
<dbReference type="Pfam" id="PF00197">
    <property type="entry name" value="Kunitz_legume"/>
    <property type="match status" value="1"/>
</dbReference>
<keyword evidence="4" id="KW-1185">Reference proteome</keyword>
<comment type="caution">
    <text evidence="3">The sequence shown here is derived from an EMBL/GenBank/DDBJ whole genome shotgun (WGS) entry which is preliminary data.</text>
</comment>
<reference evidence="3 4" key="1">
    <citation type="journal article" date="2014" name="Nat. Genet.">
        <title>Genome sequence of the hot pepper provides insights into the evolution of pungency in Capsicum species.</title>
        <authorList>
            <person name="Kim S."/>
            <person name="Park M."/>
            <person name="Yeom S.I."/>
            <person name="Kim Y.M."/>
            <person name="Lee J.M."/>
            <person name="Lee H.A."/>
            <person name="Seo E."/>
            <person name="Choi J."/>
            <person name="Cheong K."/>
            <person name="Kim K.T."/>
            <person name="Jung K."/>
            <person name="Lee G.W."/>
            <person name="Oh S.K."/>
            <person name="Bae C."/>
            <person name="Kim S.B."/>
            <person name="Lee H.Y."/>
            <person name="Kim S.Y."/>
            <person name="Kim M.S."/>
            <person name="Kang B.C."/>
            <person name="Jo Y.D."/>
            <person name="Yang H.B."/>
            <person name="Jeong H.J."/>
            <person name="Kang W.H."/>
            <person name="Kwon J.K."/>
            <person name="Shin C."/>
            <person name="Lim J.Y."/>
            <person name="Park J.H."/>
            <person name="Huh J.H."/>
            <person name="Kim J.S."/>
            <person name="Kim B.D."/>
            <person name="Cohen O."/>
            <person name="Paran I."/>
            <person name="Suh M.C."/>
            <person name="Lee S.B."/>
            <person name="Kim Y.K."/>
            <person name="Shin Y."/>
            <person name="Noh S.J."/>
            <person name="Park J."/>
            <person name="Seo Y.S."/>
            <person name="Kwon S.Y."/>
            <person name="Kim H.A."/>
            <person name="Park J.M."/>
            <person name="Kim H.J."/>
            <person name="Choi S.B."/>
            <person name="Bosland P.W."/>
            <person name="Reeves G."/>
            <person name="Jo S.H."/>
            <person name="Lee B.W."/>
            <person name="Cho H.T."/>
            <person name="Choi H.S."/>
            <person name="Lee M.S."/>
            <person name="Yu Y."/>
            <person name="Do Choi Y."/>
            <person name="Park B.S."/>
            <person name="van Deynze A."/>
            <person name="Ashrafi H."/>
            <person name="Hill T."/>
            <person name="Kim W.T."/>
            <person name="Pai H.S."/>
            <person name="Ahn H.K."/>
            <person name="Yeam I."/>
            <person name="Giovannoni J.J."/>
            <person name="Rose J.K."/>
            <person name="Sorensen I."/>
            <person name="Lee S.J."/>
            <person name="Kim R.W."/>
            <person name="Choi I.Y."/>
            <person name="Choi B.S."/>
            <person name="Lim J.S."/>
            <person name="Lee Y.H."/>
            <person name="Choi D."/>
        </authorList>
    </citation>
    <scope>NUCLEOTIDE SEQUENCE [LARGE SCALE GENOMIC DNA]</scope>
    <source>
        <strain evidence="4">cv. CM334</strain>
    </source>
</reference>
<dbReference type="InterPro" id="IPR002160">
    <property type="entry name" value="Prot_inh_Kunz-lg"/>
</dbReference>
<organism evidence="3 4">
    <name type="scientific">Capsicum annuum</name>
    <name type="common">Capsicum pepper</name>
    <dbReference type="NCBI Taxonomy" id="4072"/>
    <lineage>
        <taxon>Eukaryota</taxon>
        <taxon>Viridiplantae</taxon>
        <taxon>Streptophyta</taxon>
        <taxon>Embryophyta</taxon>
        <taxon>Tracheophyta</taxon>
        <taxon>Spermatophyta</taxon>
        <taxon>Magnoliopsida</taxon>
        <taxon>eudicotyledons</taxon>
        <taxon>Gunneridae</taxon>
        <taxon>Pentapetalae</taxon>
        <taxon>asterids</taxon>
        <taxon>lamiids</taxon>
        <taxon>Solanales</taxon>
        <taxon>Solanaceae</taxon>
        <taxon>Solanoideae</taxon>
        <taxon>Capsiceae</taxon>
        <taxon>Capsicum</taxon>
    </lineage>
</organism>
<dbReference type="Proteomes" id="UP000222542">
    <property type="component" value="Unassembled WGS sequence"/>
</dbReference>
<evidence type="ECO:0000313" key="4">
    <source>
        <dbReference type="Proteomes" id="UP000222542"/>
    </source>
</evidence>
<dbReference type="PANTHER" id="PTHR33107">
    <property type="entry name" value="KUNITZ TRYPSIN INHIBITOR 2"/>
    <property type="match status" value="1"/>
</dbReference>
<dbReference type="Gramene" id="PHT61774">
    <property type="protein sequence ID" value="PHT61774"/>
    <property type="gene ID" value="T459_34378"/>
</dbReference>
<dbReference type="SMART" id="SM00452">
    <property type="entry name" value="STI"/>
    <property type="match status" value="1"/>
</dbReference>
<dbReference type="OrthoDB" id="1872570at2759"/>
<evidence type="ECO:0000256" key="2">
    <source>
        <dbReference type="ARBA" id="ARBA00022690"/>
    </source>
</evidence>
<dbReference type="EMBL" id="AYRZ02000119">
    <property type="protein sequence ID" value="PHT61774.1"/>
    <property type="molecule type" value="Genomic_DNA"/>
</dbReference>
<reference evidence="3 4" key="2">
    <citation type="journal article" date="2017" name="Genome Biol.">
        <title>New reference genome sequences of hot pepper reveal the massive evolution of plant disease-resistance genes by retroduplication.</title>
        <authorList>
            <person name="Kim S."/>
            <person name="Park J."/>
            <person name="Yeom S.I."/>
            <person name="Kim Y.M."/>
            <person name="Seo E."/>
            <person name="Kim K.T."/>
            <person name="Kim M.S."/>
            <person name="Lee J.M."/>
            <person name="Cheong K."/>
            <person name="Shin H.S."/>
            <person name="Kim S.B."/>
            <person name="Han K."/>
            <person name="Lee J."/>
            <person name="Park M."/>
            <person name="Lee H.A."/>
            <person name="Lee H.Y."/>
            <person name="Lee Y."/>
            <person name="Oh S."/>
            <person name="Lee J.H."/>
            <person name="Choi E."/>
            <person name="Choi E."/>
            <person name="Lee S.E."/>
            <person name="Jeon J."/>
            <person name="Kim H."/>
            <person name="Choi G."/>
            <person name="Song H."/>
            <person name="Lee J."/>
            <person name="Lee S.C."/>
            <person name="Kwon J.K."/>
            <person name="Lee H.Y."/>
            <person name="Koo N."/>
            <person name="Hong Y."/>
            <person name="Kim R.W."/>
            <person name="Kang W.H."/>
            <person name="Huh J.H."/>
            <person name="Kang B.C."/>
            <person name="Yang T.J."/>
            <person name="Lee Y.H."/>
            <person name="Bennetzen J.L."/>
            <person name="Choi D."/>
        </authorList>
    </citation>
    <scope>NUCLEOTIDE SEQUENCE [LARGE SCALE GENOMIC DNA]</scope>
    <source>
        <strain evidence="4">cv. CM334</strain>
    </source>
</reference>
<comment type="similarity">
    <text evidence="1">Belongs to the protease inhibitor I3 (leguminous Kunitz-type inhibitor) family.</text>
</comment>
<dbReference type="SUPFAM" id="SSF50386">
    <property type="entry name" value="STI-like"/>
    <property type="match status" value="1"/>
</dbReference>
<evidence type="ECO:0000313" key="3">
    <source>
        <dbReference type="EMBL" id="PHT61774.1"/>
    </source>
</evidence>
<evidence type="ECO:0000256" key="1">
    <source>
        <dbReference type="ARBA" id="ARBA00005440"/>
    </source>
</evidence>
<accession>A0A2G2XW92</accession>